<gene>
    <name evidence="3" type="ORF">GO594_01735</name>
</gene>
<organism evidence="3 4">
    <name type="scientific">Metapseudomonas otitidis</name>
    <dbReference type="NCBI Taxonomy" id="319939"/>
    <lineage>
        <taxon>Bacteria</taxon>
        <taxon>Pseudomonadati</taxon>
        <taxon>Pseudomonadota</taxon>
        <taxon>Gammaproteobacteria</taxon>
        <taxon>Pseudomonadales</taxon>
        <taxon>Pseudomonadaceae</taxon>
        <taxon>Metapseudomonas</taxon>
    </lineage>
</organism>
<dbReference type="AlphaFoldDB" id="A0A7X3H3R5"/>
<proteinExistence type="predicted"/>
<dbReference type="RefSeq" id="WP_160479575.1">
    <property type="nucleotide sequence ID" value="NZ_WTFN01000003.1"/>
</dbReference>
<evidence type="ECO:0000259" key="2">
    <source>
        <dbReference type="Pfam" id="PF21821"/>
    </source>
</evidence>
<dbReference type="Proteomes" id="UP000461288">
    <property type="component" value="Unassembled WGS sequence"/>
</dbReference>
<dbReference type="Pfam" id="PF21821">
    <property type="entry name" value="Dit_like"/>
    <property type="match status" value="1"/>
</dbReference>
<dbReference type="EMBL" id="WTFN01000003">
    <property type="protein sequence ID" value="MWK54687.1"/>
    <property type="molecule type" value="Genomic_DNA"/>
</dbReference>
<reference evidence="3 4" key="1">
    <citation type="submission" date="2019-12" db="EMBL/GenBank/DDBJ databases">
        <title>Draft genome sequence of Pseudomonas otitidis recovered from a chicken carcass.</title>
        <authorList>
            <person name="Vieira T.R."/>
            <person name="Oliviera E.F.C."/>
            <person name="Silva N.M.V."/>
            <person name="Sambrano G.E."/>
            <person name="Cibulski S.P."/>
            <person name="Cardoso M.R.I."/>
        </authorList>
    </citation>
    <scope>NUCLEOTIDE SEQUENCE [LARGE SCALE GENOMIC DNA]</scope>
    <source>
        <strain evidence="3 4">25_K</strain>
    </source>
</reference>
<name>A0A7X3H3R5_9GAMM</name>
<protein>
    <recommendedName>
        <fullName evidence="2">Dit-like phage tail protein N-terminal domain-containing protein</fullName>
    </recommendedName>
</protein>
<evidence type="ECO:0000256" key="1">
    <source>
        <dbReference type="SAM" id="MobiDB-lite"/>
    </source>
</evidence>
<feature type="region of interest" description="Disordered" evidence="1">
    <location>
        <begin position="156"/>
        <end position="197"/>
    </location>
</feature>
<evidence type="ECO:0000313" key="3">
    <source>
        <dbReference type="EMBL" id="MWK54687.1"/>
    </source>
</evidence>
<comment type="caution">
    <text evidence="3">The sequence shown here is derived from an EMBL/GenBank/DDBJ whole genome shotgun (WGS) entry which is preliminary data.</text>
</comment>
<accession>A0A7X3H3R5</accession>
<dbReference type="InterPro" id="IPR048494">
    <property type="entry name" value="Dit-like_N"/>
</dbReference>
<feature type="compositionally biased region" description="Polar residues" evidence="1">
    <location>
        <begin position="163"/>
        <end position="185"/>
    </location>
</feature>
<feature type="domain" description="Dit-like phage tail protein N-terminal" evidence="2">
    <location>
        <begin position="22"/>
        <end position="159"/>
    </location>
</feature>
<evidence type="ECO:0000313" key="4">
    <source>
        <dbReference type="Proteomes" id="UP000461288"/>
    </source>
</evidence>
<sequence length="197" mass="20926">MPNFAGLITIDPERYIGPITAQVTLEEVSVDELQITEHPVELGANITDHSFKRPAELIIRCGWSNSSLDALLGAVDGLLTAITGGDLFGSDYVSGVYNQLLALQNARVPFSVATGKRIYQNMLMRSLALTTDPATENALLVTMACREVLIVETRATTLPPRDQQANPQATAETTNRGTQQATSAAPSPGGTFNPAGG</sequence>